<proteinExistence type="predicted"/>
<reference evidence="7 8" key="1">
    <citation type="journal article" date="2022" name="G3 (Bethesda)">
        <title>Evaluating Illumina-, Nanopore-, and PacBio-based genome assembly strategies with the bald notothen, Trematomus borchgrevinki.</title>
        <authorList>
            <person name="Rayamajhi N."/>
            <person name="Cheng C.C."/>
            <person name="Catchen J.M."/>
        </authorList>
    </citation>
    <scope>NUCLEOTIDE SEQUENCE [LARGE SCALE GENOMIC DNA]</scope>
    <source>
        <strain evidence="7">AGRC-2024</strain>
    </source>
</reference>
<keyword evidence="8" id="KW-1185">Reference proteome</keyword>
<evidence type="ECO:0000256" key="2">
    <source>
        <dbReference type="ARBA" id="ARBA00022525"/>
    </source>
</evidence>
<dbReference type="Gene3D" id="2.60.120.40">
    <property type="match status" value="1"/>
</dbReference>
<feature type="chain" id="PRO_5044759794" description="C1q domain-containing protein" evidence="5">
    <location>
        <begin position="23"/>
        <end position="216"/>
    </location>
</feature>
<dbReference type="InterPro" id="IPR050822">
    <property type="entry name" value="Cerebellin_Synaptic_Org"/>
</dbReference>
<dbReference type="Pfam" id="PF00386">
    <property type="entry name" value="C1q"/>
    <property type="match status" value="1"/>
</dbReference>
<comment type="subcellular location">
    <subcellularLocation>
        <location evidence="1">Secreted</location>
    </subcellularLocation>
</comment>
<evidence type="ECO:0000313" key="8">
    <source>
        <dbReference type="Proteomes" id="UP001619887"/>
    </source>
</evidence>
<dbReference type="SUPFAM" id="SSF49842">
    <property type="entry name" value="TNF-like"/>
    <property type="match status" value="1"/>
</dbReference>
<evidence type="ECO:0000256" key="4">
    <source>
        <dbReference type="SAM" id="Coils"/>
    </source>
</evidence>
<feature type="domain" description="C1q" evidence="6">
    <location>
        <begin position="80"/>
        <end position="216"/>
    </location>
</feature>
<evidence type="ECO:0000259" key="6">
    <source>
        <dbReference type="PROSITE" id="PS50871"/>
    </source>
</evidence>
<evidence type="ECO:0000256" key="3">
    <source>
        <dbReference type="ARBA" id="ARBA00022729"/>
    </source>
</evidence>
<accession>A0ABD2GMB0</accession>
<dbReference type="PRINTS" id="PR00007">
    <property type="entry name" value="COMPLEMNTC1Q"/>
</dbReference>
<keyword evidence="2" id="KW-0964">Secreted</keyword>
<evidence type="ECO:0000256" key="5">
    <source>
        <dbReference type="SAM" id="SignalP"/>
    </source>
</evidence>
<dbReference type="AlphaFoldDB" id="A0ABD2GMB0"/>
<evidence type="ECO:0000313" key="7">
    <source>
        <dbReference type="EMBL" id="KAL3055094.1"/>
    </source>
</evidence>
<name>A0ABD2GMB0_PAGBO</name>
<dbReference type="PANTHER" id="PTHR22923:SF102">
    <property type="entry name" value="CEREBELLIN 13-RELATED"/>
    <property type="match status" value="1"/>
</dbReference>
<dbReference type="InterPro" id="IPR001073">
    <property type="entry name" value="C1q_dom"/>
</dbReference>
<dbReference type="Proteomes" id="UP001619887">
    <property type="component" value="Unassembled WGS sequence"/>
</dbReference>
<evidence type="ECO:0000256" key="1">
    <source>
        <dbReference type="ARBA" id="ARBA00004613"/>
    </source>
</evidence>
<keyword evidence="3 5" id="KW-0732">Signal</keyword>
<dbReference type="EMBL" id="JBIYXZ010002077">
    <property type="protein sequence ID" value="KAL3055094.1"/>
    <property type="molecule type" value="Genomic_DNA"/>
</dbReference>
<comment type="caution">
    <text evidence="7">The sequence shown here is derived from an EMBL/GenBank/DDBJ whole genome shotgun (WGS) entry which is preliminary data.</text>
</comment>
<dbReference type="InterPro" id="IPR008983">
    <property type="entry name" value="Tumour_necrosis_fac-like_dom"/>
</dbReference>
<reference evidence="7 8" key="2">
    <citation type="journal article" date="2024" name="G3 (Bethesda)">
        <title>The genome of the cryopelagic Antarctic bald notothen, Trematomus borchgrevinki.</title>
        <authorList>
            <person name="Rayamajhi N."/>
            <person name="Rivera-Colon A.G."/>
            <person name="Minhas B.F."/>
            <person name="Cheng C.C."/>
            <person name="Catchen J.M."/>
        </authorList>
    </citation>
    <scope>NUCLEOTIDE SEQUENCE [LARGE SCALE GENOMIC DNA]</scope>
    <source>
        <strain evidence="7">AGRC-2024</strain>
    </source>
</reference>
<sequence length="216" mass="24108">MKTMVAALALCLLYLPVYQASSIDIDNKFEEMEARLTKTEKQWMDHTQMTESQKNDDILKDLEAKLKDTEKQVEDLRAEVQGQRVAFGATSGRATHFGPFNAAITVTYKNVFTNTGSAYNPGTGIFTAPVKGVYYFSFSNNHYSSKPSGLRLMKNGEKMVSVYNSAAGNLHQTAANGMTLQLEVGDQVYMGLQTNTWIFDNIDNFCTFIGFLLFSL</sequence>
<dbReference type="SMART" id="SM00110">
    <property type="entry name" value="C1Q"/>
    <property type="match status" value="1"/>
</dbReference>
<dbReference type="PANTHER" id="PTHR22923">
    <property type="entry name" value="CEREBELLIN-RELATED"/>
    <property type="match status" value="1"/>
</dbReference>
<keyword evidence="4" id="KW-0175">Coiled coil</keyword>
<dbReference type="GO" id="GO:0005576">
    <property type="term" value="C:extracellular region"/>
    <property type="evidence" value="ECO:0007669"/>
    <property type="project" value="UniProtKB-SubCell"/>
</dbReference>
<feature type="signal peptide" evidence="5">
    <location>
        <begin position="1"/>
        <end position="22"/>
    </location>
</feature>
<dbReference type="PROSITE" id="PS50871">
    <property type="entry name" value="C1Q"/>
    <property type="match status" value="1"/>
</dbReference>
<organism evidence="7 8">
    <name type="scientific">Pagothenia borchgrevinki</name>
    <name type="common">Bald rockcod</name>
    <name type="synonym">Trematomus borchgrevinki</name>
    <dbReference type="NCBI Taxonomy" id="8213"/>
    <lineage>
        <taxon>Eukaryota</taxon>
        <taxon>Metazoa</taxon>
        <taxon>Chordata</taxon>
        <taxon>Craniata</taxon>
        <taxon>Vertebrata</taxon>
        <taxon>Euteleostomi</taxon>
        <taxon>Actinopterygii</taxon>
        <taxon>Neopterygii</taxon>
        <taxon>Teleostei</taxon>
        <taxon>Neoteleostei</taxon>
        <taxon>Acanthomorphata</taxon>
        <taxon>Eupercaria</taxon>
        <taxon>Perciformes</taxon>
        <taxon>Notothenioidei</taxon>
        <taxon>Nototheniidae</taxon>
        <taxon>Pagothenia</taxon>
    </lineage>
</organism>
<feature type="coiled-coil region" evidence="4">
    <location>
        <begin position="52"/>
        <end position="86"/>
    </location>
</feature>
<protein>
    <recommendedName>
        <fullName evidence="6">C1q domain-containing protein</fullName>
    </recommendedName>
</protein>
<gene>
    <name evidence="7" type="ORF">OYC64_017910</name>
</gene>